<name>A0ABT7VJN0_9BACE</name>
<keyword evidence="1" id="KW-0812">Transmembrane</keyword>
<feature type="transmembrane region" description="Helical" evidence="1">
    <location>
        <begin position="128"/>
        <end position="156"/>
    </location>
</feature>
<reference evidence="3" key="1">
    <citation type="submission" date="2023-07" db="EMBL/GenBank/DDBJ databases">
        <title>Identification and characterization of horizontal gene transfer across gut microbiota members of farm animals based on homology search.</title>
        <authorList>
            <person name="Schwarzerova J."/>
            <person name="Nykrynova M."/>
            <person name="Jureckova K."/>
            <person name="Cejkova D."/>
            <person name="Rychlik I."/>
        </authorList>
    </citation>
    <scope>NUCLEOTIDE SEQUENCE [LARGE SCALE GENOMIC DNA]</scope>
    <source>
        <strain evidence="3">109_WCHN</strain>
    </source>
</reference>
<comment type="caution">
    <text evidence="2">The sequence shown here is derived from an EMBL/GenBank/DDBJ whole genome shotgun (WGS) entry which is preliminary data.</text>
</comment>
<dbReference type="Proteomes" id="UP001169458">
    <property type="component" value="Unassembled WGS sequence"/>
</dbReference>
<keyword evidence="1" id="KW-0472">Membrane</keyword>
<gene>
    <name evidence="2" type="ORF">QUW60_15080</name>
</gene>
<accession>A0ABT7VJN0</accession>
<proteinExistence type="predicted"/>
<keyword evidence="1" id="KW-1133">Transmembrane helix</keyword>
<sequence>MKKRFLYLGLFFATALLLFIFQKPLFMLYNDSVGRGVPLAEYFRVMWHGASLDAAVTGYLIALPWLVTLISVWFKKFPLRKILTGYYALIALLISLIFMGDMSLYPFWNFKLDASVVFYLESPQNAMASVSAGFVILRILCILLLSGLGTWILYRITPRMLPSAKKKLLGSLGLILTGGIIFLIIRGGVT</sequence>
<evidence type="ECO:0000313" key="3">
    <source>
        <dbReference type="Proteomes" id="UP001169458"/>
    </source>
</evidence>
<organism evidence="2 3">
    <name type="scientific">Bacteroides gallinaceum</name>
    <dbReference type="NCBI Taxonomy" id="1462571"/>
    <lineage>
        <taxon>Bacteria</taxon>
        <taxon>Pseudomonadati</taxon>
        <taxon>Bacteroidota</taxon>
        <taxon>Bacteroidia</taxon>
        <taxon>Bacteroidales</taxon>
        <taxon>Bacteroidaceae</taxon>
        <taxon>Bacteroides</taxon>
    </lineage>
</organism>
<feature type="transmembrane region" description="Helical" evidence="1">
    <location>
        <begin position="46"/>
        <end position="74"/>
    </location>
</feature>
<protein>
    <submittedName>
        <fullName evidence="2">LTA synthase family protein</fullName>
    </submittedName>
</protein>
<feature type="non-terminal residue" evidence="2">
    <location>
        <position position="190"/>
    </location>
</feature>
<feature type="transmembrane region" description="Helical" evidence="1">
    <location>
        <begin position="86"/>
        <end position="108"/>
    </location>
</feature>
<feature type="transmembrane region" description="Helical" evidence="1">
    <location>
        <begin position="168"/>
        <end position="189"/>
    </location>
</feature>
<dbReference type="EMBL" id="JAUDEN010000085">
    <property type="protein sequence ID" value="MDM8326524.1"/>
    <property type="molecule type" value="Genomic_DNA"/>
</dbReference>
<evidence type="ECO:0000256" key="1">
    <source>
        <dbReference type="SAM" id="Phobius"/>
    </source>
</evidence>
<keyword evidence="3" id="KW-1185">Reference proteome</keyword>
<evidence type="ECO:0000313" key="2">
    <source>
        <dbReference type="EMBL" id="MDM8326524.1"/>
    </source>
</evidence>